<reference evidence="2" key="1">
    <citation type="journal article" date="2012" name="Nat. Genet.">
        <title>Whole-genome sequence of Schistosoma haematobium.</title>
        <authorList>
            <person name="Young N.D."/>
            <person name="Jex A.R."/>
            <person name="Li B."/>
            <person name="Liu S."/>
            <person name="Yang L."/>
            <person name="Xiong Z."/>
            <person name="Li Y."/>
            <person name="Cantacessi C."/>
            <person name="Hall R.S."/>
            <person name="Xu X."/>
            <person name="Chen F."/>
            <person name="Wu X."/>
            <person name="Zerlotini A."/>
            <person name="Oliveira G."/>
            <person name="Hofmann A."/>
            <person name="Zhang G."/>
            <person name="Fang X."/>
            <person name="Kang Y."/>
            <person name="Campbell B.E."/>
            <person name="Loukas A."/>
            <person name="Ranganathan S."/>
            <person name="Rollinson D."/>
            <person name="Rinaldi G."/>
            <person name="Brindley P.J."/>
            <person name="Yang H."/>
            <person name="Wang J."/>
            <person name="Wang J."/>
            <person name="Gasser R.B."/>
        </authorList>
    </citation>
    <scope>NUCLEOTIDE SEQUENCE</scope>
</reference>
<reference evidence="2" key="2">
    <citation type="journal article" date="2019" name="Gigascience">
        <title>High-quality Schistosoma haematobium genome achieved by single-molecule and long-range sequencing.</title>
        <authorList>
            <person name="Stroehlein A.J."/>
            <person name="Korhonen P.K."/>
            <person name="Chong T.M."/>
            <person name="Lim Y.L."/>
            <person name="Chan K.G."/>
            <person name="Webster B."/>
            <person name="Rollinson D."/>
            <person name="Brindley P.J."/>
            <person name="Gasser R.B."/>
            <person name="Young N.D."/>
        </authorList>
    </citation>
    <scope>NUCLEOTIDE SEQUENCE</scope>
</reference>
<dbReference type="Proteomes" id="UP000471633">
    <property type="component" value="Unassembled WGS sequence"/>
</dbReference>
<name>A0A922LZ32_SCHHA</name>
<dbReference type="GeneID" id="24592645"/>
<dbReference type="GO" id="GO:0007017">
    <property type="term" value="P:microtubule-based process"/>
    <property type="evidence" value="ECO:0007669"/>
    <property type="project" value="InterPro"/>
</dbReference>
<dbReference type="CDD" id="cd21454">
    <property type="entry name" value="DLC-like_TAL"/>
    <property type="match status" value="1"/>
</dbReference>
<proteinExistence type="predicted"/>
<reference evidence="2" key="4">
    <citation type="journal article" date="2022" name="PLoS Pathog.">
        <title>Chromosome-level genome of Schistosoma haematobium underpins genome-wide explorations of molecular variation.</title>
        <authorList>
            <person name="Stroehlein A.J."/>
            <person name="Korhonen P.K."/>
            <person name="Lee V.V."/>
            <person name="Ralph S.A."/>
            <person name="Mentink-Kane M."/>
            <person name="You H."/>
            <person name="McManus D.P."/>
            <person name="Tchuente L.T."/>
            <person name="Stothard J.R."/>
            <person name="Kaur P."/>
            <person name="Dudchenko O."/>
            <person name="Aiden E.L."/>
            <person name="Yang B."/>
            <person name="Yang H."/>
            <person name="Emery A.M."/>
            <person name="Webster B.L."/>
            <person name="Brindley P.J."/>
            <person name="Rollinson D."/>
            <person name="Chang B.C.H."/>
            <person name="Gasser R.B."/>
            <person name="Young N.D."/>
        </authorList>
    </citation>
    <scope>NUCLEOTIDE SEQUENCE</scope>
</reference>
<comment type="caution">
    <text evidence="2">The sequence shown here is derived from an EMBL/GenBank/DDBJ whole genome shotgun (WGS) entry which is preliminary data.</text>
</comment>
<dbReference type="RefSeq" id="XP_051075118.1">
    <property type="nucleotide sequence ID" value="XM_051209656.1"/>
</dbReference>
<dbReference type="OrthoDB" id="6236179at2759"/>
<dbReference type="GO" id="GO:0005509">
    <property type="term" value="F:calcium ion binding"/>
    <property type="evidence" value="ECO:0007669"/>
    <property type="project" value="InterPro"/>
</dbReference>
<sequence>METFTSVFSKIDTNYDEIITKEELEKFAKENHLGNRMVQRWFELFSEETTNQITLNKFLSVLGVAKEEYEKMRRNTIQQHSALFKLGSDIEYISGDMMLPQQINVSNEARKLYQEYECDNKISIATKLKEFLDRAFGRSWHVTVVDGSFASSYTQEVNTSFHFKMKNLCYLIWKTPEYIDE</sequence>
<dbReference type="SMART" id="SM01375">
    <property type="entry name" value="Dynein_light"/>
    <property type="match status" value="1"/>
</dbReference>
<evidence type="ECO:0000313" key="3">
    <source>
        <dbReference type="Proteomes" id="UP000471633"/>
    </source>
</evidence>
<keyword evidence="3" id="KW-1185">Reference proteome</keyword>
<protein>
    <recommendedName>
        <fullName evidence="1">EF-hand domain-containing protein</fullName>
    </recommendedName>
</protein>
<evidence type="ECO:0000259" key="1">
    <source>
        <dbReference type="PROSITE" id="PS50222"/>
    </source>
</evidence>
<dbReference type="CTD" id="24592645"/>
<dbReference type="AlphaFoldDB" id="A0A922LZ32"/>
<reference evidence="2" key="3">
    <citation type="submission" date="2021-06" db="EMBL/GenBank/DDBJ databases">
        <title>Chromosome-level genome assembly for S. haematobium.</title>
        <authorList>
            <person name="Stroehlein A.J."/>
        </authorList>
    </citation>
    <scope>NUCLEOTIDE SEQUENCE</scope>
</reference>
<dbReference type="EMBL" id="AMPZ03000001">
    <property type="protein sequence ID" value="KAH9596408.1"/>
    <property type="molecule type" value="Genomic_DNA"/>
</dbReference>
<organism evidence="2 3">
    <name type="scientific">Schistosoma haematobium</name>
    <name type="common">Blood fluke</name>
    <dbReference type="NCBI Taxonomy" id="6185"/>
    <lineage>
        <taxon>Eukaryota</taxon>
        <taxon>Metazoa</taxon>
        <taxon>Spiralia</taxon>
        <taxon>Lophotrochozoa</taxon>
        <taxon>Platyhelminthes</taxon>
        <taxon>Trematoda</taxon>
        <taxon>Digenea</taxon>
        <taxon>Strigeidida</taxon>
        <taxon>Schistosomatoidea</taxon>
        <taxon>Schistosomatidae</taxon>
        <taxon>Schistosoma</taxon>
    </lineage>
</organism>
<gene>
    <name evidence="2" type="ORF">MS3_00002091</name>
</gene>
<dbReference type="GO" id="GO:0030286">
    <property type="term" value="C:dynein complex"/>
    <property type="evidence" value="ECO:0007669"/>
    <property type="project" value="InterPro"/>
</dbReference>
<dbReference type="Gene3D" id="3.30.740.10">
    <property type="entry name" value="Protein Inhibitor Of Neuronal Nitric Oxide Synthase"/>
    <property type="match status" value="1"/>
</dbReference>
<dbReference type="PROSITE" id="PS50222">
    <property type="entry name" value="EF_HAND_2"/>
    <property type="match status" value="1"/>
</dbReference>
<accession>A0A922LZ32</accession>
<dbReference type="Pfam" id="PF01221">
    <property type="entry name" value="Dynein_light"/>
    <property type="match status" value="1"/>
</dbReference>
<dbReference type="InterPro" id="IPR001372">
    <property type="entry name" value="Dynein_light_chain_typ-1/2"/>
</dbReference>
<evidence type="ECO:0000313" key="2">
    <source>
        <dbReference type="EMBL" id="KAH9596408.1"/>
    </source>
</evidence>
<dbReference type="InterPro" id="IPR002048">
    <property type="entry name" value="EF_hand_dom"/>
</dbReference>
<dbReference type="InterPro" id="IPR011992">
    <property type="entry name" value="EF-hand-dom_pair"/>
</dbReference>
<dbReference type="SUPFAM" id="SSF54648">
    <property type="entry name" value="DLC"/>
    <property type="match status" value="1"/>
</dbReference>
<dbReference type="SUPFAM" id="SSF47473">
    <property type="entry name" value="EF-hand"/>
    <property type="match status" value="1"/>
</dbReference>
<feature type="domain" description="EF-hand" evidence="1">
    <location>
        <begin position="1"/>
        <end position="34"/>
    </location>
</feature>
<dbReference type="Gene3D" id="1.10.238.10">
    <property type="entry name" value="EF-hand"/>
    <property type="match status" value="1"/>
</dbReference>
<dbReference type="InterPro" id="IPR037177">
    <property type="entry name" value="DLC_sf"/>
</dbReference>